<name>A0AAD0PVV2_PSEAV</name>
<reference evidence="1 2" key="1">
    <citation type="journal article" date="2011" name="PLoS Pathog.">
        <title>Dynamic evolution of pathogenicity revealed by sequencing and comparative genomics of 19 Pseudomonas syringae isolates.</title>
        <authorList>
            <person name="Baltrus D.A."/>
            <person name="Nishimura M.T."/>
            <person name="Romanchuk A."/>
            <person name="Chang J.H."/>
            <person name="Mukhtar M.S."/>
            <person name="Cherkis K."/>
            <person name="Roach J."/>
            <person name="Grant S.R."/>
            <person name="Jones C.D."/>
            <person name="Dangl J.L."/>
        </authorList>
    </citation>
    <scope>NUCLEOTIDE SEQUENCE [LARGE SCALE GENOMIC DNA]</scope>
    <source>
        <strain evidence="1 2">M301315</strain>
    </source>
</reference>
<organism evidence="1 2">
    <name type="scientific">Pseudomonas amygdali pv. lachrymans str. M301315</name>
    <dbReference type="NCBI Taxonomy" id="629260"/>
    <lineage>
        <taxon>Bacteria</taxon>
        <taxon>Pseudomonadati</taxon>
        <taxon>Pseudomonadota</taxon>
        <taxon>Gammaproteobacteria</taxon>
        <taxon>Pseudomonadales</taxon>
        <taxon>Pseudomonadaceae</taxon>
        <taxon>Pseudomonas</taxon>
        <taxon>Pseudomonas amygdali</taxon>
    </lineage>
</organism>
<protein>
    <submittedName>
        <fullName evidence="1">Uncharacterized protein</fullName>
    </submittedName>
</protein>
<sequence length="305" mass="34428">MSYDNYKAFERSMLDPQFDVRNSLELLAQTHPDSLYETIKNVMHTANIDSDVDRVQLTERMFEVVSLRHQEQRVAKPLYLRLLLAYGPVLNPDQLKKLMGEEEGVFKFDVADLNQSFEGMYMHPALAISLNARHSVNGESVGYICKRLWGWYALEDHLARQVGRCENPAVVGALLEHEPFALMARNFTLQRAVLEDPRVLAHVITHKAYKTSDAFRVLSAGIRTPDPALFQAALDAVSGWSRDESTYYMQHASAQVMCVLLNKDFRSATGVTKERVAIADAIFSEIGNGARKGREQHLSPVGMSR</sequence>
<dbReference type="AlphaFoldDB" id="A0AAD0PVV2"/>
<proteinExistence type="predicted"/>
<geneLocation type="plasmid" evidence="2">
    <name>pmppla107</name>
</geneLocation>
<evidence type="ECO:0000313" key="1">
    <source>
        <dbReference type="EMBL" id="AXH59704.1"/>
    </source>
</evidence>
<keyword evidence="1" id="KW-0614">Plasmid</keyword>
<dbReference type="RefSeq" id="WP_044298842.1">
    <property type="nucleotide sequence ID" value="NZ_CP031226.1"/>
</dbReference>
<accession>A0AAD0PVV2</accession>
<evidence type="ECO:0000313" key="2">
    <source>
        <dbReference type="Proteomes" id="UP000006426"/>
    </source>
</evidence>
<dbReference type="Proteomes" id="UP000006426">
    <property type="component" value="Plasmid pmppla107"/>
</dbReference>
<dbReference type="EMBL" id="CP031226">
    <property type="protein sequence ID" value="AXH59704.1"/>
    <property type="molecule type" value="Genomic_DNA"/>
</dbReference>
<gene>
    <name evidence="1" type="ORF">PLA107_031270</name>
</gene>